<dbReference type="InterPro" id="IPR021917">
    <property type="entry name" value="Unchr_Zn-peptidase-like"/>
</dbReference>
<dbReference type="Proteomes" id="UP000215902">
    <property type="component" value="Unassembled WGS sequence"/>
</dbReference>
<dbReference type="PANTHER" id="PTHR21054">
    <property type="entry name" value="ZINC METALLOPROTEINASE-RELATED"/>
    <property type="match status" value="1"/>
</dbReference>
<dbReference type="EMBL" id="NIVC01000012">
    <property type="protein sequence ID" value="PAA94292.1"/>
    <property type="molecule type" value="Genomic_DNA"/>
</dbReference>
<dbReference type="PANTHER" id="PTHR21054:SF2">
    <property type="entry name" value="MIP04191P"/>
    <property type="match status" value="1"/>
</dbReference>
<gene>
    <name evidence="1" type="ORF">BOX15_Mlig030060g1</name>
</gene>
<keyword evidence="2" id="KW-1185">Reference proteome</keyword>
<dbReference type="STRING" id="282301.A0A267H9R5"/>
<dbReference type="InterPro" id="IPR053002">
    <property type="entry name" value="Metalloproteinase_M10B"/>
</dbReference>
<dbReference type="Pfam" id="PF12044">
    <property type="entry name" value="Metallopep"/>
    <property type="match status" value="1"/>
</dbReference>
<organism evidence="1 2">
    <name type="scientific">Macrostomum lignano</name>
    <dbReference type="NCBI Taxonomy" id="282301"/>
    <lineage>
        <taxon>Eukaryota</taxon>
        <taxon>Metazoa</taxon>
        <taxon>Spiralia</taxon>
        <taxon>Lophotrochozoa</taxon>
        <taxon>Platyhelminthes</taxon>
        <taxon>Rhabditophora</taxon>
        <taxon>Macrostomorpha</taxon>
        <taxon>Macrostomida</taxon>
        <taxon>Macrostomidae</taxon>
        <taxon>Macrostomum</taxon>
    </lineage>
</organism>
<evidence type="ECO:0000313" key="1">
    <source>
        <dbReference type="EMBL" id="PAA94292.1"/>
    </source>
</evidence>
<name>A0A267H9R5_9PLAT</name>
<dbReference type="AlphaFoldDB" id="A0A267H9R5"/>
<proteinExistence type="predicted"/>
<sequence>MVLYFTSLHPGSSNKSWCSCRGCVALLKGVCQPLCNCKFVSCSVHYCLSSKSGEGNSWRLWYECRSRLVHGVFKLPVSVFAGARNQVQVSCSHTMQQFEVVDNCLERINKAIADKRTPYCFRPVYIVCKGDNGHYQRPVDSLDKDLSNVDICLTSSALSRIRSGCQLLQCLLPELLYAEQLVDNGDHFGSAIAPGSFRCLSPEIVTVDLGADEVRRMQPAMLWARLAQELAKKFPGDLQSVKWLAFLSCSRYTRPANHSRRPRSHAELLSCSPGHVNLGAGNLALCGTCGLHFWPTELSGWQAALGSSDSLPADMMDLSAGQTGILGASLSADLGAVLHELLHCLGLGHTRSGVMARGCDLLRLAVAFRQPDETCAACARLSRRPAPKPLYWFGQVTFLDPATAPASSAPASSASASSAVCYSPDHVSDFRLGPSCAAILSHHPWLNCHRLWQTDDNSKIDCDEEGPADRVSISDGHVISVGSSLCCIEIRSLEPDCLVLHSLVVSDSTVYRIALSSLPLRRVAPPMATGCYLVAMTRRGLLAKFRLSLNKFGTQFTASSKRLEAAFSAK</sequence>
<comment type="caution">
    <text evidence="1">The sequence shown here is derived from an EMBL/GenBank/DDBJ whole genome shotgun (WGS) entry which is preliminary data.</text>
</comment>
<protein>
    <submittedName>
        <fullName evidence="1">Uncharacterized protein</fullName>
    </submittedName>
</protein>
<dbReference type="OrthoDB" id="74460at2759"/>
<accession>A0A267H9R5</accession>
<evidence type="ECO:0000313" key="2">
    <source>
        <dbReference type="Proteomes" id="UP000215902"/>
    </source>
</evidence>
<reference evidence="1 2" key="1">
    <citation type="submission" date="2017-06" db="EMBL/GenBank/DDBJ databases">
        <title>A platform for efficient transgenesis in Macrostomum lignano, a flatworm model organism for stem cell research.</title>
        <authorList>
            <person name="Berezikov E."/>
        </authorList>
    </citation>
    <scope>NUCLEOTIDE SEQUENCE [LARGE SCALE GENOMIC DNA]</scope>
    <source>
        <strain evidence="1">DV1</strain>
        <tissue evidence="1">Whole organism</tissue>
    </source>
</reference>